<accession>A0A5B0S3I1</accession>
<dbReference type="Proteomes" id="UP000325313">
    <property type="component" value="Unassembled WGS sequence"/>
</dbReference>
<evidence type="ECO:0000313" key="4">
    <source>
        <dbReference type="Proteomes" id="UP000324748"/>
    </source>
</evidence>
<dbReference type="Proteomes" id="UP000324748">
    <property type="component" value="Unassembled WGS sequence"/>
</dbReference>
<reference evidence="4 5" key="1">
    <citation type="submission" date="2019-05" db="EMBL/GenBank/DDBJ databases">
        <title>Emergence of the Ug99 lineage of the wheat stem rust pathogen through somatic hybridization.</title>
        <authorList>
            <person name="Li F."/>
            <person name="Upadhyaya N.M."/>
            <person name="Sperschneider J."/>
            <person name="Matny O."/>
            <person name="Nguyen-Phuc H."/>
            <person name="Mago R."/>
            <person name="Raley C."/>
            <person name="Miller M.E."/>
            <person name="Silverstein K.A.T."/>
            <person name="Henningsen E."/>
            <person name="Hirsch C.D."/>
            <person name="Visser B."/>
            <person name="Pretorius Z.A."/>
            <person name="Steffenson B.J."/>
            <person name="Schwessinger B."/>
            <person name="Dodds P.N."/>
            <person name="Figueroa M."/>
        </authorList>
    </citation>
    <scope>NUCLEOTIDE SEQUENCE [LARGE SCALE GENOMIC DNA]</scope>
    <source>
        <strain evidence="2">21-0</strain>
        <strain evidence="3 5">Ug99</strain>
    </source>
</reference>
<evidence type="ECO:0000313" key="3">
    <source>
        <dbReference type="EMBL" id="KAA1131935.1"/>
    </source>
</evidence>
<name>A0A5B0S3I1_PUCGR</name>
<comment type="caution">
    <text evidence="3">The sequence shown here is derived from an EMBL/GenBank/DDBJ whole genome shotgun (WGS) entry which is preliminary data.</text>
</comment>
<dbReference type="EMBL" id="VSWC01000067">
    <property type="protein sequence ID" value="KAA1096501.1"/>
    <property type="molecule type" value="Genomic_DNA"/>
</dbReference>
<keyword evidence="4" id="KW-1185">Reference proteome</keyword>
<gene>
    <name evidence="2" type="ORF">PGT21_018582</name>
    <name evidence="3" type="ORF">PGTUg99_034115</name>
</gene>
<evidence type="ECO:0000313" key="2">
    <source>
        <dbReference type="EMBL" id="KAA1096501.1"/>
    </source>
</evidence>
<protein>
    <submittedName>
        <fullName evidence="3">Uncharacterized protein</fullName>
    </submittedName>
</protein>
<organism evidence="3 5">
    <name type="scientific">Puccinia graminis f. sp. tritici</name>
    <dbReference type="NCBI Taxonomy" id="56615"/>
    <lineage>
        <taxon>Eukaryota</taxon>
        <taxon>Fungi</taxon>
        <taxon>Dikarya</taxon>
        <taxon>Basidiomycota</taxon>
        <taxon>Pucciniomycotina</taxon>
        <taxon>Pucciniomycetes</taxon>
        <taxon>Pucciniales</taxon>
        <taxon>Pucciniaceae</taxon>
        <taxon>Puccinia</taxon>
    </lineage>
</organism>
<dbReference type="AlphaFoldDB" id="A0A5B0S3I1"/>
<feature type="signal peptide" evidence="1">
    <location>
        <begin position="1"/>
        <end position="21"/>
    </location>
</feature>
<dbReference type="EMBL" id="VDEP01000102">
    <property type="protein sequence ID" value="KAA1131935.1"/>
    <property type="molecule type" value="Genomic_DNA"/>
</dbReference>
<sequence>MKSIGIFLIACVLTCFPAGNARPTGLISYAGLISPKMTGRRPNLVPPVPHPRPRVGTWYLNRDVSEFN</sequence>
<feature type="chain" id="PRO_5036138295" evidence="1">
    <location>
        <begin position="22"/>
        <end position="68"/>
    </location>
</feature>
<evidence type="ECO:0000256" key="1">
    <source>
        <dbReference type="SAM" id="SignalP"/>
    </source>
</evidence>
<proteinExistence type="predicted"/>
<keyword evidence="1" id="KW-0732">Signal</keyword>
<evidence type="ECO:0000313" key="5">
    <source>
        <dbReference type="Proteomes" id="UP000325313"/>
    </source>
</evidence>